<feature type="compositionally biased region" description="Acidic residues" evidence="1">
    <location>
        <begin position="209"/>
        <end position="231"/>
    </location>
</feature>
<reference evidence="2" key="1">
    <citation type="submission" date="2022-06" db="EMBL/GenBank/DDBJ databases">
        <title>Complete genome sequences of two strains of the flax pathogen Septoria linicola.</title>
        <authorList>
            <person name="Lapalu N."/>
            <person name="Simon A."/>
            <person name="Demenou B."/>
            <person name="Paumier D."/>
            <person name="Guillot M.-P."/>
            <person name="Gout L."/>
            <person name="Valade R."/>
        </authorList>
    </citation>
    <scope>NUCLEOTIDE SEQUENCE</scope>
    <source>
        <strain evidence="2">SE15195</strain>
    </source>
</reference>
<gene>
    <name evidence="2" type="ORF">Slin15195_G015170</name>
</gene>
<feature type="region of interest" description="Disordered" evidence="1">
    <location>
        <begin position="128"/>
        <end position="242"/>
    </location>
</feature>
<proteinExistence type="predicted"/>
<sequence>MADVRLLLKKTTAARNQQAENTAAGKKRKAASAALSAPAREEKKSKSVAFASPQATAGHDEPLDQHSTAPASNQADEPDNREKDDGQAHAAELAALDRELAMMAAEHAAQSSSTISAPPVSAVEIAAEARIEQSAQRSSRDAEMDAERQDAERALIDEFDVLEGLEERVQRLRSRREALRSSTNPTVARSPQHVDAERSSSVEARTDSVEDQGADEDNDDDDDEDDDDGDDLAGWHFGSRSR</sequence>
<protein>
    <submittedName>
        <fullName evidence="2">Uncharacterized protein</fullName>
    </submittedName>
</protein>
<keyword evidence="3" id="KW-1185">Reference proteome</keyword>
<evidence type="ECO:0000313" key="3">
    <source>
        <dbReference type="Proteomes" id="UP001056384"/>
    </source>
</evidence>
<feature type="compositionally biased region" description="Basic and acidic residues" evidence="1">
    <location>
        <begin position="78"/>
        <end position="87"/>
    </location>
</feature>
<dbReference type="AlphaFoldDB" id="A0A9Q9EGF1"/>
<evidence type="ECO:0000256" key="1">
    <source>
        <dbReference type="SAM" id="MobiDB-lite"/>
    </source>
</evidence>
<accession>A0A9Q9EGF1</accession>
<dbReference type="EMBL" id="CP099418">
    <property type="protein sequence ID" value="USW48198.1"/>
    <property type="molecule type" value="Genomic_DNA"/>
</dbReference>
<feature type="compositionally biased region" description="Basic and acidic residues" evidence="1">
    <location>
        <begin position="165"/>
        <end position="179"/>
    </location>
</feature>
<organism evidence="2 3">
    <name type="scientific">Septoria linicola</name>
    <dbReference type="NCBI Taxonomy" id="215465"/>
    <lineage>
        <taxon>Eukaryota</taxon>
        <taxon>Fungi</taxon>
        <taxon>Dikarya</taxon>
        <taxon>Ascomycota</taxon>
        <taxon>Pezizomycotina</taxon>
        <taxon>Dothideomycetes</taxon>
        <taxon>Dothideomycetidae</taxon>
        <taxon>Mycosphaerellales</taxon>
        <taxon>Mycosphaerellaceae</taxon>
        <taxon>Septoria</taxon>
    </lineage>
</organism>
<dbReference type="Proteomes" id="UP001056384">
    <property type="component" value="Chromosome 1"/>
</dbReference>
<feature type="compositionally biased region" description="Basic and acidic residues" evidence="1">
    <location>
        <begin position="192"/>
        <end position="208"/>
    </location>
</feature>
<feature type="compositionally biased region" description="Polar residues" evidence="1">
    <location>
        <begin position="65"/>
        <end position="75"/>
    </location>
</feature>
<evidence type="ECO:0000313" key="2">
    <source>
        <dbReference type="EMBL" id="USW48198.1"/>
    </source>
</evidence>
<feature type="compositionally biased region" description="Basic and acidic residues" evidence="1">
    <location>
        <begin position="138"/>
        <end position="156"/>
    </location>
</feature>
<name>A0A9Q9EGF1_9PEZI</name>
<feature type="region of interest" description="Disordered" evidence="1">
    <location>
        <begin position="1"/>
        <end position="95"/>
    </location>
</feature>